<dbReference type="RefSeq" id="WP_029096067.1">
    <property type="nucleotide sequence ID" value="NZ_CAADJA010000002.1"/>
</dbReference>
<dbReference type="Proteomes" id="UP000373449">
    <property type="component" value="Unassembled WGS sequence"/>
</dbReference>
<sequence length="103" mass="12419">MTTTNYSIFAQSAVIEEQKGRYETAAVYWEKATRYAQRPVNQAWATSRIELNTLRHTLHQRFEQWQIENRERKAKEREKRLLSEALKNTTISEWEYEKPINDI</sequence>
<accession>A0A2C6DPC3</accession>
<dbReference type="EMBL" id="CAADJA010000002">
    <property type="protein sequence ID" value="VFS51293.1"/>
    <property type="molecule type" value="Genomic_DNA"/>
</dbReference>
<evidence type="ECO:0000313" key="1">
    <source>
        <dbReference type="EMBL" id="PHI31067.1"/>
    </source>
</evidence>
<protein>
    <recommendedName>
        <fullName evidence="7">ANR family transcriptional regulator</fullName>
    </recommendedName>
</protein>
<dbReference type="EMBL" id="CAADJA010000002">
    <property type="protein sequence ID" value="VFS51460.1"/>
    <property type="molecule type" value="Genomic_DNA"/>
</dbReference>
<evidence type="ECO:0000313" key="6">
    <source>
        <dbReference type="Proteomes" id="UP000373449"/>
    </source>
</evidence>
<evidence type="ECO:0000313" key="2">
    <source>
        <dbReference type="EMBL" id="PHI31197.1"/>
    </source>
</evidence>
<dbReference type="Proteomes" id="UP000224974">
    <property type="component" value="Unassembled WGS sequence"/>
</dbReference>
<reference evidence="3 6" key="3">
    <citation type="submission" date="2019-03" db="EMBL/GenBank/DDBJ databases">
        <authorList>
            <consortium name="Pathogen Informatics"/>
        </authorList>
    </citation>
    <scope>NUCLEOTIDE SEQUENCE [LARGE SCALE GENOMIC DNA]</scope>
    <source>
        <strain evidence="3 6">NCTC12282</strain>
    </source>
</reference>
<dbReference type="NCBIfam" id="NF033650">
    <property type="entry name" value="ANR_neg_reg"/>
    <property type="match status" value="1"/>
</dbReference>
<gene>
    <name evidence="1" type="ORF">CRN84_17875</name>
    <name evidence="2" type="ORF">CRN84_18560</name>
    <name evidence="3" type="ORF">NCTC12282_04943</name>
    <name evidence="4" type="ORF">NCTC12282_05103</name>
</gene>
<organism evidence="1 5">
    <name type="scientific">Budvicia aquatica</name>
    <dbReference type="NCBI Taxonomy" id="82979"/>
    <lineage>
        <taxon>Bacteria</taxon>
        <taxon>Pseudomonadati</taxon>
        <taxon>Pseudomonadota</taxon>
        <taxon>Gammaproteobacteria</taxon>
        <taxon>Enterobacterales</taxon>
        <taxon>Budviciaceae</taxon>
        <taxon>Budvicia</taxon>
    </lineage>
</organism>
<evidence type="ECO:0000313" key="5">
    <source>
        <dbReference type="Proteomes" id="UP000224974"/>
    </source>
</evidence>
<dbReference type="OrthoDB" id="6445597at2"/>
<reference evidence="1" key="1">
    <citation type="submission" date="2017-09" db="EMBL/GenBank/DDBJ databases">
        <title>FDA dAtabase for Regulatory Grade micrObial Sequences (FDA-ARGOS): Supporting development and validation of Infectious Disease Dx tests.</title>
        <authorList>
            <person name="Minogue T."/>
            <person name="Wolcott M."/>
            <person name="Wasieloski L."/>
            <person name="Aguilar W."/>
            <person name="Moore D."/>
            <person name="Tallon L.J."/>
            <person name="Sadzewicz L."/>
            <person name="Ott S."/>
            <person name="Zhao X."/>
            <person name="Nagaraj S."/>
            <person name="Vavikolanu K."/>
            <person name="Aluvathingal J."/>
            <person name="Nadendla S."/>
            <person name="Sichtig H."/>
        </authorList>
    </citation>
    <scope>NUCLEOTIDE SEQUENCE</scope>
    <source>
        <strain evidence="1">FDAARGOS_387</strain>
    </source>
</reference>
<dbReference type="InterPro" id="IPR047666">
    <property type="entry name" value="ANR_neg_reg"/>
</dbReference>
<evidence type="ECO:0000313" key="4">
    <source>
        <dbReference type="EMBL" id="VFS51460.1"/>
    </source>
</evidence>
<dbReference type="EMBL" id="PDDX01000001">
    <property type="protein sequence ID" value="PHI31067.1"/>
    <property type="molecule type" value="Genomic_DNA"/>
</dbReference>
<dbReference type="EMBL" id="PDDX01000001">
    <property type="protein sequence ID" value="PHI31197.1"/>
    <property type="molecule type" value="Genomic_DNA"/>
</dbReference>
<reference evidence="5" key="2">
    <citation type="submission" date="2017-09" db="EMBL/GenBank/DDBJ databases">
        <title>FDA dAtabase for Regulatory Grade micrObial Sequences (FDA-ARGOS): Supporting development and validation of Infectious Disease Dx tests.</title>
        <authorList>
            <person name="Minogue T."/>
            <person name="Wolcott M."/>
            <person name="Wasieloski L."/>
            <person name="Aguilar W."/>
            <person name="Moore D."/>
            <person name="Tallon L."/>
            <person name="Sadzewicz L."/>
            <person name="Ott S."/>
            <person name="Zhao X."/>
            <person name="Nagaraj S."/>
            <person name="Vavikolanu K."/>
            <person name="Aluvathingal J."/>
            <person name="Nadendla S."/>
            <person name="Sichtig H."/>
        </authorList>
    </citation>
    <scope>NUCLEOTIDE SEQUENCE [LARGE SCALE GENOMIC DNA]</scope>
    <source>
        <strain evidence="5">FDAARGOS_387</strain>
    </source>
</reference>
<name>A0A2C6DPC3_9GAMM</name>
<dbReference type="AlphaFoldDB" id="A0A2C6DPC3"/>
<evidence type="ECO:0000313" key="3">
    <source>
        <dbReference type="EMBL" id="VFS51293.1"/>
    </source>
</evidence>
<keyword evidence="5" id="KW-1185">Reference proteome</keyword>
<proteinExistence type="predicted"/>
<evidence type="ECO:0008006" key="7">
    <source>
        <dbReference type="Google" id="ProtNLM"/>
    </source>
</evidence>